<dbReference type="EMBL" id="JADKFW010000004">
    <property type="protein sequence ID" value="MBK9717009.1"/>
    <property type="molecule type" value="Genomic_DNA"/>
</dbReference>
<proteinExistence type="predicted"/>
<evidence type="ECO:0000313" key="2">
    <source>
        <dbReference type="Proteomes" id="UP000808349"/>
    </source>
</evidence>
<sequence length="201" mass="23828">MRFILYFNFLFILIAFCYCKDDEIQKKTSECVPNEAIISKDSTFEIYSPGKMEYGYATAIKLNKQWKASSTAFLSKDTFYIYFRTFWDVPNEPTLEYDTEFLIIQIANLNEKCMKLSRATTNKSCEMYFSALSDDVTEDRYYILESDPNNYIQFDTLNLETGRVAGKFMVSFERDKSRVKKPWNPDFVRFFNGEFHCRIKN</sequence>
<protein>
    <submittedName>
        <fullName evidence="1">Uncharacterized protein</fullName>
    </submittedName>
</protein>
<dbReference type="AlphaFoldDB" id="A0A9D7XCP9"/>
<reference evidence="1 2" key="1">
    <citation type="submission" date="2020-10" db="EMBL/GenBank/DDBJ databases">
        <title>Connecting structure to function with the recovery of over 1000 high-quality activated sludge metagenome-assembled genomes encoding full-length rRNA genes using long-read sequencing.</title>
        <authorList>
            <person name="Singleton C.M."/>
            <person name="Petriglieri F."/>
            <person name="Kristensen J.M."/>
            <person name="Kirkegaard R.H."/>
            <person name="Michaelsen T.Y."/>
            <person name="Andersen M.H."/>
            <person name="Karst S.M."/>
            <person name="Dueholm M.S."/>
            <person name="Nielsen P.H."/>
            <person name="Albertsen M."/>
        </authorList>
    </citation>
    <scope>NUCLEOTIDE SEQUENCE [LARGE SCALE GENOMIC DNA]</scope>
    <source>
        <strain evidence="1">Ribe_18-Q3-R11-54_BAT3C.373</strain>
    </source>
</reference>
<gene>
    <name evidence="1" type="ORF">IPO85_05770</name>
</gene>
<organism evidence="1 2">
    <name type="scientific">Candidatus Defluviibacterium haderslevense</name>
    <dbReference type="NCBI Taxonomy" id="2981993"/>
    <lineage>
        <taxon>Bacteria</taxon>
        <taxon>Pseudomonadati</taxon>
        <taxon>Bacteroidota</taxon>
        <taxon>Saprospiria</taxon>
        <taxon>Saprospirales</taxon>
        <taxon>Saprospiraceae</taxon>
        <taxon>Candidatus Defluviibacterium</taxon>
    </lineage>
</organism>
<accession>A0A9D7XCP9</accession>
<evidence type="ECO:0000313" key="1">
    <source>
        <dbReference type="EMBL" id="MBK9717009.1"/>
    </source>
</evidence>
<comment type="caution">
    <text evidence="1">The sequence shown here is derived from an EMBL/GenBank/DDBJ whole genome shotgun (WGS) entry which is preliminary data.</text>
</comment>
<name>A0A9D7XCP9_9BACT</name>
<dbReference type="Proteomes" id="UP000808349">
    <property type="component" value="Unassembled WGS sequence"/>
</dbReference>